<accession>U5DMM3</accession>
<proteinExistence type="predicted"/>
<organism evidence="1 2">
    <name type="scientific">Rubidibacter lacunae KORDI 51-2</name>
    <dbReference type="NCBI Taxonomy" id="582515"/>
    <lineage>
        <taxon>Bacteria</taxon>
        <taxon>Bacillati</taxon>
        <taxon>Cyanobacteriota</taxon>
        <taxon>Cyanophyceae</taxon>
        <taxon>Oscillatoriophycideae</taxon>
        <taxon>Chroococcales</taxon>
        <taxon>Aphanothecaceae</taxon>
        <taxon>Rubidibacter</taxon>
    </lineage>
</organism>
<dbReference type="AlphaFoldDB" id="U5DMM3"/>
<protein>
    <submittedName>
        <fullName evidence="1">Uncharacterized protein</fullName>
    </submittedName>
</protein>
<dbReference type="InParanoid" id="U5DMM3"/>
<dbReference type="Proteomes" id="UP000016960">
    <property type="component" value="Unassembled WGS sequence"/>
</dbReference>
<sequence length="57" mass="6274">MLEISNIWYFVHGCKVETARVLAPTITYKPYAEEKTAVNAHPFAVAQVAADLLDLPG</sequence>
<comment type="caution">
    <text evidence="1">The sequence shown here is derived from an EMBL/GenBank/DDBJ whole genome shotgun (WGS) entry which is preliminary data.</text>
</comment>
<gene>
    <name evidence="1" type="ORF">KR51_00002290</name>
</gene>
<evidence type="ECO:0000313" key="2">
    <source>
        <dbReference type="Proteomes" id="UP000016960"/>
    </source>
</evidence>
<reference evidence="1 2" key="1">
    <citation type="submission" date="2013-05" db="EMBL/GenBank/DDBJ databases">
        <title>Draft genome sequence of Rubidibacter lacunae KORDI 51-2.</title>
        <authorList>
            <person name="Choi D.H."/>
            <person name="Noh J.H."/>
            <person name="Kwon K.-K."/>
            <person name="Lee J.-H."/>
            <person name="Ryu J.-Y."/>
        </authorList>
    </citation>
    <scope>NUCLEOTIDE SEQUENCE [LARGE SCALE GENOMIC DNA]</scope>
    <source>
        <strain evidence="1 2">KORDI 51-2</strain>
    </source>
</reference>
<dbReference type="EMBL" id="ASSJ01000004">
    <property type="protein sequence ID" value="ERN42926.1"/>
    <property type="molecule type" value="Genomic_DNA"/>
</dbReference>
<name>U5DMM3_9CHRO</name>
<evidence type="ECO:0000313" key="1">
    <source>
        <dbReference type="EMBL" id="ERN42926.1"/>
    </source>
</evidence>
<keyword evidence="2" id="KW-1185">Reference proteome</keyword>